<dbReference type="HAMAP" id="MF_00365">
    <property type="entry name" value="RecF"/>
    <property type="match status" value="1"/>
</dbReference>
<feature type="binding site" evidence="9">
    <location>
        <begin position="30"/>
        <end position="37"/>
    </location>
    <ligand>
        <name>ATP</name>
        <dbReference type="ChEBI" id="CHEBI:30616"/>
    </ligand>
</feature>
<evidence type="ECO:0000313" key="11">
    <source>
        <dbReference type="EMBL" id="MFC3122028.1"/>
    </source>
</evidence>
<keyword evidence="12" id="KW-1185">Reference proteome</keyword>
<keyword evidence="8 9" id="KW-0238">DNA-binding</keyword>
<dbReference type="Proteomes" id="UP001595478">
    <property type="component" value="Unassembled WGS sequence"/>
</dbReference>
<evidence type="ECO:0000259" key="10">
    <source>
        <dbReference type="Pfam" id="PF02463"/>
    </source>
</evidence>
<protein>
    <recommendedName>
        <fullName evidence="3 9">DNA replication and repair protein RecF</fullName>
    </recommendedName>
</protein>
<name>A0ABV7FNY7_9ALTE</name>
<dbReference type="Gene3D" id="1.20.1050.90">
    <property type="entry name" value="RecF/RecN/SMC, N-terminal domain"/>
    <property type="match status" value="1"/>
</dbReference>
<keyword evidence="9" id="KW-0742">SOS response</keyword>
<keyword evidence="4 9" id="KW-0963">Cytoplasm</keyword>
<evidence type="ECO:0000313" key="12">
    <source>
        <dbReference type="Proteomes" id="UP001595478"/>
    </source>
</evidence>
<dbReference type="PROSITE" id="PS00617">
    <property type="entry name" value="RECF_1"/>
    <property type="match status" value="1"/>
</dbReference>
<dbReference type="PANTHER" id="PTHR32182">
    <property type="entry name" value="DNA REPLICATION AND REPAIR PROTEIN RECF"/>
    <property type="match status" value="1"/>
</dbReference>
<keyword evidence="5 9" id="KW-0235">DNA replication</keyword>
<dbReference type="SUPFAM" id="SSF52540">
    <property type="entry name" value="P-loop containing nucleoside triphosphate hydrolases"/>
    <property type="match status" value="1"/>
</dbReference>
<comment type="similarity">
    <text evidence="2 9">Belongs to the RecF family.</text>
</comment>
<proteinExistence type="inferred from homology"/>
<dbReference type="InterPro" id="IPR003395">
    <property type="entry name" value="RecF/RecN/SMC_N"/>
</dbReference>
<evidence type="ECO:0000256" key="5">
    <source>
        <dbReference type="ARBA" id="ARBA00022705"/>
    </source>
</evidence>
<comment type="caution">
    <text evidence="11">The sequence shown here is derived from an EMBL/GenBank/DDBJ whole genome shotgun (WGS) entry which is preliminary data.</text>
</comment>
<evidence type="ECO:0000256" key="1">
    <source>
        <dbReference type="ARBA" id="ARBA00004496"/>
    </source>
</evidence>
<keyword evidence="6 9" id="KW-0547">Nucleotide-binding</keyword>
<evidence type="ECO:0000256" key="7">
    <source>
        <dbReference type="ARBA" id="ARBA00022840"/>
    </source>
</evidence>
<dbReference type="InterPro" id="IPR042174">
    <property type="entry name" value="RecF_2"/>
</dbReference>
<dbReference type="InterPro" id="IPR001238">
    <property type="entry name" value="DNA-binding_RecF"/>
</dbReference>
<gene>
    <name evidence="9 11" type="primary">recF</name>
    <name evidence="11" type="ORF">ACFOHL_10380</name>
</gene>
<organism evidence="11 12">
    <name type="scientific">Agaribacter flavus</name>
    <dbReference type="NCBI Taxonomy" id="1902781"/>
    <lineage>
        <taxon>Bacteria</taxon>
        <taxon>Pseudomonadati</taxon>
        <taxon>Pseudomonadota</taxon>
        <taxon>Gammaproteobacteria</taxon>
        <taxon>Alteromonadales</taxon>
        <taxon>Alteromonadaceae</taxon>
        <taxon>Agaribacter</taxon>
    </lineage>
</organism>
<dbReference type="NCBIfam" id="TIGR00611">
    <property type="entry name" value="recf"/>
    <property type="match status" value="1"/>
</dbReference>
<evidence type="ECO:0000256" key="6">
    <source>
        <dbReference type="ARBA" id="ARBA00022741"/>
    </source>
</evidence>
<dbReference type="InterPro" id="IPR018078">
    <property type="entry name" value="DNA-binding_RecF_CS"/>
</dbReference>
<dbReference type="RefSeq" id="WP_376920164.1">
    <property type="nucleotide sequence ID" value="NZ_JBHRSW010000016.1"/>
</dbReference>
<comment type="subcellular location">
    <subcellularLocation>
        <location evidence="1 9">Cytoplasm</location>
    </subcellularLocation>
</comment>
<dbReference type="PANTHER" id="PTHR32182:SF0">
    <property type="entry name" value="DNA REPLICATION AND REPAIR PROTEIN RECF"/>
    <property type="match status" value="1"/>
</dbReference>
<evidence type="ECO:0000256" key="3">
    <source>
        <dbReference type="ARBA" id="ARBA00020170"/>
    </source>
</evidence>
<evidence type="ECO:0000256" key="2">
    <source>
        <dbReference type="ARBA" id="ARBA00008016"/>
    </source>
</evidence>
<evidence type="ECO:0000256" key="8">
    <source>
        <dbReference type="ARBA" id="ARBA00023125"/>
    </source>
</evidence>
<comment type="function">
    <text evidence="9">The RecF protein is involved in DNA metabolism; it is required for DNA replication and normal SOS inducibility. RecF binds preferentially to single-stranded, linear DNA. It also seems to bind ATP.</text>
</comment>
<keyword evidence="9" id="KW-0234">DNA repair</keyword>
<reference evidence="12" key="1">
    <citation type="journal article" date="2019" name="Int. J. Syst. Evol. Microbiol.">
        <title>The Global Catalogue of Microorganisms (GCM) 10K type strain sequencing project: providing services to taxonomists for standard genome sequencing and annotation.</title>
        <authorList>
            <consortium name="The Broad Institute Genomics Platform"/>
            <consortium name="The Broad Institute Genome Sequencing Center for Infectious Disease"/>
            <person name="Wu L."/>
            <person name="Ma J."/>
        </authorList>
    </citation>
    <scope>NUCLEOTIDE SEQUENCE [LARGE SCALE GENOMIC DNA]</scope>
    <source>
        <strain evidence="12">KCTC 52473</strain>
    </source>
</reference>
<feature type="domain" description="RecF/RecN/SMC N-terminal" evidence="10">
    <location>
        <begin position="2"/>
        <end position="357"/>
    </location>
</feature>
<dbReference type="InterPro" id="IPR027417">
    <property type="entry name" value="P-loop_NTPase"/>
</dbReference>
<accession>A0ABV7FNY7</accession>
<dbReference type="Pfam" id="PF02463">
    <property type="entry name" value="SMC_N"/>
    <property type="match status" value="1"/>
</dbReference>
<evidence type="ECO:0000256" key="9">
    <source>
        <dbReference type="HAMAP-Rule" id="MF_00365"/>
    </source>
</evidence>
<keyword evidence="9" id="KW-0227">DNA damage</keyword>
<dbReference type="EMBL" id="JBHRSW010000016">
    <property type="protein sequence ID" value="MFC3122028.1"/>
    <property type="molecule type" value="Genomic_DNA"/>
</dbReference>
<keyword evidence="7 9" id="KW-0067">ATP-binding</keyword>
<evidence type="ECO:0000256" key="4">
    <source>
        <dbReference type="ARBA" id="ARBA00022490"/>
    </source>
</evidence>
<sequence>MFINQLRMTTFRNFPELQISPSPSFNIIYGVNGAGKSSILEAIHVLGFGRSFRTNKADNLINTNDASQATVFCSYKDVDSSQVLGFSRTKGEGFTFNINGNKSGRIGDVVRIMPVQIFTPQSTELITGSPSLRRRYLDWLLFHVEHEFLGLSQAYNKVLKQRNAFLKSCHLQTSQYSKFDEVWANQVADYGEKIDKLRKQYVNDLNDELIGLYKEFKPEINVEIRYNQGWEREKDLASALSYKTERDIFRGFTSVGTHKSDLRFYVEGKEVSEFLSRGQLRVLVSLLLIAEVKVLRKKTNKNTIFLVDDISAELDETTREFFLDKAVEDSSQLFVTAIEKQQLTFADKYKNKKVFHVKHNSVFEE</sequence>
<dbReference type="Gene3D" id="3.40.50.300">
    <property type="entry name" value="P-loop containing nucleotide triphosphate hydrolases"/>
    <property type="match status" value="1"/>
</dbReference>